<feature type="region of interest" description="Disordered" evidence="6">
    <location>
        <begin position="82"/>
        <end position="101"/>
    </location>
</feature>
<comment type="similarity">
    <text evidence="5">Belongs to the GRAS family.</text>
</comment>
<comment type="caution">
    <text evidence="5">Lacks conserved residue(s) required for the propagation of feature annotation.</text>
</comment>
<evidence type="ECO:0000256" key="3">
    <source>
        <dbReference type="ARBA" id="ARBA00023163"/>
    </source>
</evidence>
<feature type="region of interest" description="Disordered" evidence="6">
    <location>
        <begin position="1"/>
        <end position="28"/>
    </location>
</feature>
<dbReference type="InterPro" id="IPR005202">
    <property type="entry name" value="TF_GRAS"/>
</dbReference>
<evidence type="ECO:0000256" key="4">
    <source>
        <dbReference type="ARBA" id="ARBA00023242"/>
    </source>
</evidence>
<reference evidence="7" key="1">
    <citation type="submission" date="2018-10" db="EMBL/GenBank/DDBJ databases">
        <title>Population genomic analysis revealed the cold adaptation of white poplar.</title>
        <authorList>
            <person name="Liu Y.-J."/>
        </authorList>
    </citation>
    <scope>NUCLEOTIDE SEQUENCE [LARGE SCALE GENOMIC DNA]</scope>
    <source>
        <strain evidence="7">PAL-ZL1</strain>
    </source>
</reference>
<dbReference type="EMBL" id="RCHU01000307">
    <property type="protein sequence ID" value="TKS07884.1"/>
    <property type="molecule type" value="Genomic_DNA"/>
</dbReference>
<organism evidence="7">
    <name type="scientific">Populus alba</name>
    <name type="common">White poplar</name>
    <dbReference type="NCBI Taxonomy" id="43335"/>
    <lineage>
        <taxon>Eukaryota</taxon>
        <taxon>Viridiplantae</taxon>
        <taxon>Streptophyta</taxon>
        <taxon>Embryophyta</taxon>
        <taxon>Tracheophyta</taxon>
        <taxon>Spermatophyta</taxon>
        <taxon>Magnoliopsida</taxon>
        <taxon>eudicotyledons</taxon>
        <taxon>Gunneridae</taxon>
        <taxon>Pentapetalae</taxon>
        <taxon>rosids</taxon>
        <taxon>fabids</taxon>
        <taxon>Malpighiales</taxon>
        <taxon>Salicaceae</taxon>
        <taxon>Saliceae</taxon>
        <taxon>Populus</taxon>
    </lineage>
</organism>
<evidence type="ECO:0000256" key="2">
    <source>
        <dbReference type="ARBA" id="ARBA00023015"/>
    </source>
</evidence>
<gene>
    <name evidence="7" type="ORF">D5086_0000109240</name>
</gene>
<dbReference type="AlphaFoldDB" id="A0A4U5QBW9"/>
<feature type="compositionally biased region" description="Polar residues" evidence="6">
    <location>
        <begin position="1"/>
        <end position="17"/>
    </location>
</feature>
<comment type="subcellular location">
    <subcellularLocation>
        <location evidence="1">Nucleus</location>
    </subcellularLocation>
</comment>
<keyword evidence="3" id="KW-0804">Transcription</keyword>
<proteinExistence type="inferred from homology"/>
<dbReference type="PROSITE" id="PS50985">
    <property type="entry name" value="GRAS"/>
    <property type="match status" value="1"/>
</dbReference>
<keyword evidence="2" id="KW-0805">Transcription regulation</keyword>
<comment type="caution">
    <text evidence="7">The sequence shown here is derived from an EMBL/GenBank/DDBJ whole genome shotgun (WGS) entry which is preliminary data.</text>
</comment>
<evidence type="ECO:0000256" key="6">
    <source>
        <dbReference type="SAM" id="MobiDB-lite"/>
    </source>
</evidence>
<dbReference type="GO" id="GO:0005634">
    <property type="term" value="C:nucleus"/>
    <property type="evidence" value="ECO:0007669"/>
    <property type="project" value="UniProtKB-SubCell"/>
</dbReference>
<accession>A0A4U5QBW9</accession>
<sequence length="101" mass="11456">MALISAINQDRPQTGYSTRAIMPGGTDNPPELLEALPEDADMVHTVDFDVGQGVQWPPMIEDLARRRKRMVRLIGIEWQEEDQDCSGVTSTRRSEEMKTRL</sequence>
<evidence type="ECO:0000313" key="7">
    <source>
        <dbReference type="EMBL" id="TKS07884.1"/>
    </source>
</evidence>
<dbReference type="Pfam" id="PF03514">
    <property type="entry name" value="GRAS"/>
    <property type="match status" value="1"/>
</dbReference>
<keyword evidence="4" id="KW-0539">Nucleus</keyword>
<evidence type="ECO:0000256" key="5">
    <source>
        <dbReference type="PROSITE-ProRule" id="PRU01191"/>
    </source>
</evidence>
<feature type="compositionally biased region" description="Basic and acidic residues" evidence="6">
    <location>
        <begin position="92"/>
        <end position="101"/>
    </location>
</feature>
<protein>
    <submittedName>
        <fullName evidence="7">Uncharacterized protein</fullName>
    </submittedName>
</protein>
<evidence type="ECO:0000256" key="1">
    <source>
        <dbReference type="ARBA" id="ARBA00004123"/>
    </source>
</evidence>
<name>A0A4U5QBW9_POPAL</name>